<comment type="caution">
    <text evidence="4">The sequence shown here is derived from an EMBL/GenBank/DDBJ whole genome shotgun (WGS) entry which is preliminary data.</text>
</comment>
<dbReference type="InterPro" id="IPR000917">
    <property type="entry name" value="Sulfatase_N"/>
</dbReference>
<dbReference type="EMBL" id="DVHU01000101">
    <property type="protein sequence ID" value="HIR93983.1"/>
    <property type="molecule type" value="Genomic_DNA"/>
</dbReference>
<dbReference type="PANTHER" id="PTHR45953:SF1">
    <property type="entry name" value="IDURONATE 2-SULFATASE"/>
    <property type="match status" value="1"/>
</dbReference>
<keyword evidence="1" id="KW-0479">Metal-binding</keyword>
<dbReference type="Gene3D" id="3.40.720.10">
    <property type="entry name" value="Alkaline Phosphatase, subunit A"/>
    <property type="match status" value="1"/>
</dbReference>
<dbReference type="InterPro" id="IPR017850">
    <property type="entry name" value="Alkaline_phosphatase_core_sf"/>
</dbReference>
<proteinExistence type="predicted"/>
<feature type="domain" description="Sulfatase N-terminal" evidence="3">
    <location>
        <begin position="4"/>
        <end position="337"/>
    </location>
</feature>
<dbReference type="PANTHER" id="PTHR45953">
    <property type="entry name" value="IDURONATE 2-SULFATASE"/>
    <property type="match status" value="1"/>
</dbReference>
<dbReference type="AlphaFoldDB" id="A0A9D1ELD1"/>
<gene>
    <name evidence="4" type="ORF">IAB98_11260</name>
</gene>
<evidence type="ECO:0000259" key="3">
    <source>
        <dbReference type="Pfam" id="PF00884"/>
    </source>
</evidence>
<organism evidence="4 5">
    <name type="scientific">Candidatus Egerieimonas intestinavium</name>
    <dbReference type="NCBI Taxonomy" id="2840777"/>
    <lineage>
        <taxon>Bacteria</taxon>
        <taxon>Bacillati</taxon>
        <taxon>Bacillota</taxon>
        <taxon>Clostridia</taxon>
        <taxon>Lachnospirales</taxon>
        <taxon>Lachnospiraceae</taxon>
        <taxon>Lachnospiraceae incertae sedis</taxon>
        <taxon>Candidatus Egerieimonas</taxon>
    </lineage>
</organism>
<dbReference type="Pfam" id="PF00884">
    <property type="entry name" value="Sulfatase"/>
    <property type="match status" value="1"/>
</dbReference>
<dbReference type="GO" id="GO:0005737">
    <property type="term" value="C:cytoplasm"/>
    <property type="evidence" value="ECO:0007669"/>
    <property type="project" value="TreeGrafter"/>
</dbReference>
<dbReference type="GO" id="GO:0046872">
    <property type="term" value="F:metal ion binding"/>
    <property type="evidence" value="ECO:0007669"/>
    <property type="project" value="UniProtKB-KW"/>
</dbReference>
<protein>
    <submittedName>
        <fullName evidence="4">Sulfatase</fullName>
    </submittedName>
</protein>
<evidence type="ECO:0000256" key="1">
    <source>
        <dbReference type="ARBA" id="ARBA00022723"/>
    </source>
</evidence>
<accession>A0A9D1ELD1</accession>
<dbReference type="Proteomes" id="UP000886841">
    <property type="component" value="Unassembled WGS sequence"/>
</dbReference>
<dbReference type="GO" id="GO:0008484">
    <property type="term" value="F:sulfuric ester hydrolase activity"/>
    <property type="evidence" value="ECO:0007669"/>
    <property type="project" value="TreeGrafter"/>
</dbReference>
<evidence type="ECO:0000256" key="2">
    <source>
        <dbReference type="ARBA" id="ARBA00022801"/>
    </source>
</evidence>
<evidence type="ECO:0000313" key="5">
    <source>
        <dbReference type="Proteomes" id="UP000886841"/>
    </source>
</evidence>
<keyword evidence="2" id="KW-0378">Hydrolase</keyword>
<name>A0A9D1ELD1_9FIRM</name>
<reference evidence="4" key="2">
    <citation type="journal article" date="2021" name="PeerJ">
        <title>Extensive microbial diversity within the chicken gut microbiome revealed by metagenomics and culture.</title>
        <authorList>
            <person name="Gilroy R."/>
            <person name="Ravi A."/>
            <person name="Getino M."/>
            <person name="Pursley I."/>
            <person name="Horton D.L."/>
            <person name="Alikhan N.F."/>
            <person name="Baker D."/>
            <person name="Gharbi K."/>
            <person name="Hall N."/>
            <person name="Watson M."/>
            <person name="Adriaenssens E.M."/>
            <person name="Foster-Nyarko E."/>
            <person name="Jarju S."/>
            <person name="Secka A."/>
            <person name="Antonio M."/>
            <person name="Oren A."/>
            <person name="Chaudhuri R.R."/>
            <person name="La Ragione R."/>
            <person name="Hildebrand F."/>
            <person name="Pallen M.J."/>
        </authorList>
    </citation>
    <scope>NUCLEOTIDE SEQUENCE</scope>
    <source>
        <strain evidence="4">ChiSxjej1B13-7041</strain>
    </source>
</reference>
<dbReference type="CDD" id="cd16148">
    <property type="entry name" value="sulfatase_like"/>
    <property type="match status" value="1"/>
</dbReference>
<sequence length="495" mass="58313">MRAIIVFYDSLNRRYLPPYNPKCDTIAPNFTRLAERTATFCNSYVGSMPCMPARRELHTGRYNFLHREWGPLEPFDDSMPEILKKNGIYTHLVSDHLHYWEDGGANYHNRYSSWEIVRGQEGDHWKGQVKRPDIPPVVKVPQKQTGVGESGLWRYDWVNRQYIREEEEFPQTQCFDRGCEFIEKNKDADNWLLQLETFDPHEPFYVPQKYLELYPEDYQGKHFDWPRGPVEESQEAIAHCRRQYKALVSMCDHNLGRVLDLMDRYDMWKDTMLIVGTDHGFLLAEHGHWGKNQMPYYNEVANNPLFIWDPRSQVRGEKRQALVQMIDWAPTLLNYFGQEVPADMQGHDLEETIRSDKKVRDYALFGVFSGHVNITDGNYVYMRAPLPEKVNEIYNYTLMPLHMNKRFTVDEMRTATLEEPFSFTKGCPLLKIKGKDKYKVGRFGTLLYNVAKDPGELHPLEDEEQEARMIRALKAEMKKADSPWEQYERLGLDPE</sequence>
<evidence type="ECO:0000313" key="4">
    <source>
        <dbReference type="EMBL" id="HIR93983.1"/>
    </source>
</evidence>
<dbReference type="SUPFAM" id="SSF53649">
    <property type="entry name" value="Alkaline phosphatase-like"/>
    <property type="match status" value="1"/>
</dbReference>
<reference evidence="4" key="1">
    <citation type="submission" date="2020-10" db="EMBL/GenBank/DDBJ databases">
        <authorList>
            <person name="Gilroy R."/>
        </authorList>
    </citation>
    <scope>NUCLEOTIDE SEQUENCE</scope>
    <source>
        <strain evidence="4">ChiSxjej1B13-7041</strain>
    </source>
</reference>